<dbReference type="Pfam" id="PF01370">
    <property type="entry name" value="Epimerase"/>
    <property type="match status" value="1"/>
</dbReference>
<dbReference type="Gene3D" id="3.40.50.720">
    <property type="entry name" value="NAD(P)-binding Rossmann-like Domain"/>
    <property type="match status" value="1"/>
</dbReference>
<dbReference type="PANTHER" id="PTHR48079:SF6">
    <property type="entry name" value="NAD(P)-BINDING DOMAIN-CONTAINING PROTEIN-RELATED"/>
    <property type="match status" value="1"/>
</dbReference>
<evidence type="ECO:0000259" key="1">
    <source>
        <dbReference type="Pfam" id="PF01370"/>
    </source>
</evidence>
<dbReference type="EMBL" id="JACBYW010000001">
    <property type="protein sequence ID" value="NYH77658.1"/>
    <property type="molecule type" value="Genomic_DNA"/>
</dbReference>
<gene>
    <name evidence="2" type="ORF">FHR84_000972</name>
</gene>
<evidence type="ECO:0000313" key="2">
    <source>
        <dbReference type="EMBL" id="NYH77658.1"/>
    </source>
</evidence>
<dbReference type="GO" id="GO:0004029">
    <property type="term" value="F:aldehyde dehydrogenase (NAD+) activity"/>
    <property type="evidence" value="ECO:0007669"/>
    <property type="project" value="TreeGrafter"/>
</dbReference>
<organism evidence="2 3">
    <name type="scientific">Actinopolyspora biskrensis</name>
    <dbReference type="NCBI Taxonomy" id="1470178"/>
    <lineage>
        <taxon>Bacteria</taxon>
        <taxon>Bacillati</taxon>
        <taxon>Actinomycetota</taxon>
        <taxon>Actinomycetes</taxon>
        <taxon>Actinopolysporales</taxon>
        <taxon>Actinopolysporaceae</taxon>
        <taxon>Actinopolyspora</taxon>
    </lineage>
</organism>
<proteinExistence type="predicted"/>
<dbReference type="Proteomes" id="UP000548304">
    <property type="component" value="Unassembled WGS sequence"/>
</dbReference>
<keyword evidence="3" id="KW-1185">Reference proteome</keyword>
<dbReference type="PANTHER" id="PTHR48079">
    <property type="entry name" value="PROTEIN YEEZ"/>
    <property type="match status" value="1"/>
</dbReference>
<dbReference type="RefSeq" id="WP_179534150.1">
    <property type="nucleotide sequence ID" value="NZ_JACBYW010000001.1"/>
</dbReference>
<dbReference type="AlphaFoldDB" id="A0A852YUK9"/>
<protein>
    <submittedName>
        <fullName evidence="2">Nucleoside-diphosphate-sugar epimerase</fullName>
    </submittedName>
</protein>
<comment type="caution">
    <text evidence="2">The sequence shown here is derived from an EMBL/GenBank/DDBJ whole genome shotgun (WGS) entry which is preliminary data.</text>
</comment>
<accession>A0A852YUK9</accession>
<reference evidence="2 3" key="1">
    <citation type="submission" date="2020-07" db="EMBL/GenBank/DDBJ databases">
        <title>Genomic Encyclopedia of Type Strains, Phase III (KMG-III): the genomes of soil and plant-associated and newly described type strains.</title>
        <authorList>
            <person name="Whitman W."/>
        </authorList>
    </citation>
    <scope>NUCLEOTIDE SEQUENCE [LARGE SCALE GENOMIC DNA]</scope>
    <source>
        <strain evidence="2 3">CECT 8576</strain>
    </source>
</reference>
<dbReference type="InterPro" id="IPR051783">
    <property type="entry name" value="NAD(P)-dependent_oxidoreduct"/>
</dbReference>
<dbReference type="InterPro" id="IPR036291">
    <property type="entry name" value="NAD(P)-bd_dom_sf"/>
</dbReference>
<name>A0A852YUK9_9ACTN</name>
<dbReference type="InterPro" id="IPR001509">
    <property type="entry name" value="Epimerase_deHydtase"/>
</dbReference>
<dbReference type="SUPFAM" id="SSF51735">
    <property type="entry name" value="NAD(P)-binding Rossmann-fold domains"/>
    <property type="match status" value="1"/>
</dbReference>
<dbReference type="GO" id="GO:0005737">
    <property type="term" value="C:cytoplasm"/>
    <property type="evidence" value="ECO:0007669"/>
    <property type="project" value="TreeGrafter"/>
</dbReference>
<evidence type="ECO:0000313" key="3">
    <source>
        <dbReference type="Proteomes" id="UP000548304"/>
    </source>
</evidence>
<feature type="domain" description="NAD-dependent epimerase/dehydratase" evidence="1">
    <location>
        <begin position="12"/>
        <end position="205"/>
    </location>
</feature>
<sequence length="279" mass="30016">MAVLLAGCGDLGTEAGLRFAAAGHDVVGLRRSTHRLPHGITGQSVDLTRELPSVPADTGIVVIVLTADRRDAEGYRRTYSDGTRNVLDALDRTGISPRILFVSSTAVYGATEGLVDEHTPTAPSSETGEVLAETERTLHERRPDAIVLRLAGLYGPGRTSLVDRVREGTVDNASAPRYTNRIHRDDAAAAIVHLTTGVAHPDPVYVGVDHQPAERAEVLDFLAAELDVPRPSAGAPATGRPGDKRFRNDRLLATGFEFTHPTYREGYRAVLSGRGVRHH</sequence>